<gene>
    <name evidence="12" type="primary">RvY_07798-1</name>
    <name evidence="12" type="synonym">RvY_07798.1</name>
    <name evidence="12" type="ORF">RvY_07798</name>
</gene>
<dbReference type="GO" id="GO:0005634">
    <property type="term" value="C:nucleus"/>
    <property type="evidence" value="ECO:0007669"/>
    <property type="project" value="UniProtKB-SubCell"/>
</dbReference>
<keyword evidence="6" id="KW-0963">Cytoplasm</keyword>
<evidence type="ECO:0000256" key="3">
    <source>
        <dbReference type="ARBA" id="ARBA00004906"/>
    </source>
</evidence>
<dbReference type="InterPro" id="IPR000210">
    <property type="entry name" value="BTB/POZ_dom"/>
</dbReference>
<evidence type="ECO:0000256" key="8">
    <source>
        <dbReference type="ARBA" id="ARBA00022786"/>
    </source>
</evidence>
<dbReference type="InterPro" id="IPR015915">
    <property type="entry name" value="Kelch-typ_b-propeller"/>
</dbReference>
<evidence type="ECO:0000256" key="6">
    <source>
        <dbReference type="ARBA" id="ARBA00022490"/>
    </source>
</evidence>
<organism evidence="12 13">
    <name type="scientific">Ramazzottius varieornatus</name>
    <name type="common">Water bear</name>
    <name type="synonym">Tardigrade</name>
    <dbReference type="NCBI Taxonomy" id="947166"/>
    <lineage>
        <taxon>Eukaryota</taxon>
        <taxon>Metazoa</taxon>
        <taxon>Ecdysozoa</taxon>
        <taxon>Tardigrada</taxon>
        <taxon>Eutardigrada</taxon>
        <taxon>Parachela</taxon>
        <taxon>Hypsibioidea</taxon>
        <taxon>Ramazzottiidae</taxon>
        <taxon>Ramazzottius</taxon>
    </lineage>
</organism>
<dbReference type="SMART" id="SM00225">
    <property type="entry name" value="BTB"/>
    <property type="match status" value="1"/>
</dbReference>
<dbReference type="FunFam" id="3.30.710.10:FF:000001">
    <property type="entry name" value="Kelch-like family member 20"/>
    <property type="match status" value="1"/>
</dbReference>
<dbReference type="PROSITE" id="PS50097">
    <property type="entry name" value="BTB"/>
    <property type="match status" value="1"/>
</dbReference>
<dbReference type="Proteomes" id="UP000186922">
    <property type="component" value="Unassembled WGS sequence"/>
</dbReference>
<evidence type="ECO:0000256" key="2">
    <source>
        <dbReference type="ARBA" id="ARBA00004496"/>
    </source>
</evidence>
<dbReference type="UniPathway" id="UPA00143"/>
<accession>A0A1D1VCV6</accession>
<evidence type="ECO:0000256" key="5">
    <source>
        <dbReference type="ARBA" id="ARBA00022441"/>
    </source>
</evidence>
<dbReference type="SUPFAM" id="SSF50965">
    <property type="entry name" value="Galactose oxidase, central domain"/>
    <property type="match status" value="1"/>
</dbReference>
<keyword evidence="7" id="KW-0677">Repeat</keyword>
<comment type="caution">
    <text evidence="12">The sequence shown here is derived from an EMBL/GenBank/DDBJ whole genome shotgun (WGS) entry which is preliminary data.</text>
</comment>
<dbReference type="SMART" id="SM00612">
    <property type="entry name" value="Kelch"/>
    <property type="match status" value="6"/>
</dbReference>
<protein>
    <recommendedName>
        <fullName evidence="11">BTB domain-containing protein</fullName>
    </recommendedName>
</protein>
<dbReference type="InterPro" id="IPR006652">
    <property type="entry name" value="Kelch_1"/>
</dbReference>
<dbReference type="GO" id="GO:0016567">
    <property type="term" value="P:protein ubiquitination"/>
    <property type="evidence" value="ECO:0007669"/>
    <property type="project" value="UniProtKB-UniPathway"/>
</dbReference>
<dbReference type="PANTHER" id="PTHR24412">
    <property type="entry name" value="KELCH PROTEIN"/>
    <property type="match status" value="1"/>
</dbReference>
<dbReference type="FunFam" id="1.25.40.420:FF:000001">
    <property type="entry name" value="Kelch-like family member 12"/>
    <property type="match status" value="1"/>
</dbReference>
<dbReference type="Gene3D" id="1.25.40.420">
    <property type="match status" value="1"/>
</dbReference>
<comment type="subcellular location">
    <subcellularLocation>
        <location evidence="2">Cytoplasm</location>
    </subcellularLocation>
    <subcellularLocation>
        <location evidence="1">Nucleus</location>
    </subcellularLocation>
</comment>
<reference evidence="12 13" key="1">
    <citation type="journal article" date="2016" name="Nat. Commun.">
        <title>Extremotolerant tardigrade genome and improved radiotolerance of human cultured cells by tardigrade-unique protein.</title>
        <authorList>
            <person name="Hashimoto T."/>
            <person name="Horikawa D.D."/>
            <person name="Saito Y."/>
            <person name="Kuwahara H."/>
            <person name="Kozuka-Hata H."/>
            <person name="Shin-I T."/>
            <person name="Minakuchi Y."/>
            <person name="Ohishi K."/>
            <person name="Motoyama A."/>
            <person name="Aizu T."/>
            <person name="Enomoto A."/>
            <person name="Kondo K."/>
            <person name="Tanaka S."/>
            <person name="Hara Y."/>
            <person name="Koshikawa S."/>
            <person name="Sagara H."/>
            <person name="Miura T."/>
            <person name="Yokobori S."/>
            <person name="Miyagawa K."/>
            <person name="Suzuki Y."/>
            <person name="Kubo T."/>
            <person name="Oyama M."/>
            <person name="Kohara Y."/>
            <person name="Fujiyama A."/>
            <person name="Arakawa K."/>
            <person name="Katayama T."/>
            <person name="Toyoda A."/>
            <person name="Kunieda T."/>
        </authorList>
    </citation>
    <scope>NUCLEOTIDE SEQUENCE [LARGE SCALE GENOMIC DNA]</scope>
    <source>
        <strain evidence="12 13">YOKOZUNA-1</strain>
    </source>
</reference>
<dbReference type="OrthoDB" id="45365at2759"/>
<evidence type="ECO:0000256" key="10">
    <source>
        <dbReference type="ARBA" id="ARBA00023242"/>
    </source>
</evidence>
<dbReference type="EMBL" id="BDGG01000003">
    <property type="protein sequence ID" value="GAU96338.1"/>
    <property type="molecule type" value="Genomic_DNA"/>
</dbReference>
<keyword evidence="5" id="KW-0880">Kelch repeat</keyword>
<dbReference type="InterPro" id="IPR011333">
    <property type="entry name" value="SKP1/BTB/POZ_sf"/>
</dbReference>
<dbReference type="Gene3D" id="3.30.710.10">
    <property type="entry name" value="Potassium Channel Kv1.1, Chain A"/>
    <property type="match status" value="1"/>
</dbReference>
<dbReference type="SMART" id="SM00875">
    <property type="entry name" value="BACK"/>
    <property type="match status" value="1"/>
</dbReference>
<dbReference type="PANTHER" id="PTHR24412:SF401">
    <property type="entry name" value="FI11917P"/>
    <property type="match status" value="1"/>
</dbReference>
<evidence type="ECO:0000256" key="7">
    <source>
        <dbReference type="ARBA" id="ARBA00022737"/>
    </source>
</evidence>
<evidence type="ECO:0000256" key="4">
    <source>
        <dbReference type="ARBA" id="ARBA00005288"/>
    </source>
</evidence>
<sequence length="699" mass="78059">MDLCPSTSGADVEFGSCLSTHSHGGLQPEESMDVCSSDAVPEIQNTLHNGFCSPDCSVCRDITQMIGISSCQETKPIPVPPVVLVGRAPDASVINQWPPFGCRGVRCTKGTQPCPGPICFRRRRPEGDESEPARKIHCKNVQYPSDAFLAMNEFRKAEGQTLCDVKLQAAGHLFPAHRIVLAASSPYFRAMFTMGMKEANEEVIRLEKMCPRILGKLIDFCYTSEITIGEHNICHILPAAVMLQMQHVIDCCCHFLESQLDPCNAIGIAEFANQHGCTKLTSIAREYIDKNFTEVSHSEEFLQQRVCQLINLVKRDEIVVNTESEVYNAVMRWIRYDEKNRRPHLEDIVYVVRCYFLPPTFLEQQIKFCELLKKHPHCRDYLVKVMKELTSHKKCQMRKRCNPDLPTVIYVVGGYLRFSLSKLECFDPRTKIWRSLADMPTCRSGVCSAFVHGLLYVAGGRCTQPEGNFDSSAVDAYDPFGDSWRKCPDMSVARNRAGAVAIDNLFYVVGGSMQATFHRSGERYIPTDEIWSPIADMHRARLGLGITSLNRLLYAVGGFDGAERLRCVECYDPDTDQWKFVAPMNSRRSGAGVVSLDGFVYAIGGYDGVSQLSSVERYDVESDSWTTMASMSVARSALSVVAVDGRIYAIGGYDGQEFSALVECYDVDQNSWVLERSLPEGRSGHGAAVWWGSCCYAQT</sequence>
<keyword evidence="13" id="KW-1185">Reference proteome</keyword>
<dbReference type="STRING" id="947166.A0A1D1VCV6"/>
<dbReference type="InterPro" id="IPR011705">
    <property type="entry name" value="BACK"/>
</dbReference>
<dbReference type="GO" id="GO:0005737">
    <property type="term" value="C:cytoplasm"/>
    <property type="evidence" value="ECO:0007669"/>
    <property type="project" value="UniProtKB-SubCell"/>
</dbReference>
<evidence type="ECO:0000256" key="9">
    <source>
        <dbReference type="ARBA" id="ARBA00023203"/>
    </source>
</evidence>
<dbReference type="Gene3D" id="2.120.10.80">
    <property type="entry name" value="Kelch-type beta propeller"/>
    <property type="match status" value="1"/>
</dbReference>
<feature type="domain" description="BTB" evidence="11">
    <location>
        <begin position="163"/>
        <end position="230"/>
    </location>
</feature>
<evidence type="ECO:0000256" key="1">
    <source>
        <dbReference type="ARBA" id="ARBA00004123"/>
    </source>
</evidence>
<comment type="similarity">
    <text evidence="4">Belongs to the KEAP1 family.</text>
</comment>
<keyword evidence="9" id="KW-0009">Actin-binding</keyword>
<dbReference type="GO" id="GO:0003779">
    <property type="term" value="F:actin binding"/>
    <property type="evidence" value="ECO:0007669"/>
    <property type="project" value="UniProtKB-KW"/>
</dbReference>
<dbReference type="InterPro" id="IPR011043">
    <property type="entry name" value="Gal_Oxase/kelch_b-propeller"/>
</dbReference>
<comment type="pathway">
    <text evidence="3">Protein modification; protein ubiquitination.</text>
</comment>
<dbReference type="FunFam" id="2.120.10.80:FF:000024">
    <property type="entry name" value="Kelch-like ECH-associated protein 1"/>
    <property type="match status" value="1"/>
</dbReference>
<name>A0A1D1VCV6_RAMVA</name>
<dbReference type="Pfam" id="PF01344">
    <property type="entry name" value="Kelch_1"/>
    <property type="match status" value="6"/>
</dbReference>
<dbReference type="Pfam" id="PF07707">
    <property type="entry name" value="BACK"/>
    <property type="match status" value="1"/>
</dbReference>
<evidence type="ECO:0000313" key="12">
    <source>
        <dbReference type="EMBL" id="GAU96338.1"/>
    </source>
</evidence>
<dbReference type="Pfam" id="PF00651">
    <property type="entry name" value="BTB"/>
    <property type="match status" value="1"/>
</dbReference>
<evidence type="ECO:0000313" key="13">
    <source>
        <dbReference type="Proteomes" id="UP000186922"/>
    </source>
</evidence>
<dbReference type="SUPFAM" id="SSF54695">
    <property type="entry name" value="POZ domain"/>
    <property type="match status" value="1"/>
</dbReference>
<keyword evidence="8" id="KW-0833">Ubl conjugation pathway</keyword>
<proteinExistence type="inferred from homology"/>
<evidence type="ECO:0000259" key="11">
    <source>
        <dbReference type="PROSITE" id="PS50097"/>
    </source>
</evidence>
<dbReference type="AlphaFoldDB" id="A0A1D1VCV6"/>
<keyword evidence="10" id="KW-0539">Nucleus</keyword>